<evidence type="ECO:0000256" key="2">
    <source>
        <dbReference type="ARBA" id="ARBA00022603"/>
    </source>
</evidence>
<dbReference type="AlphaFoldDB" id="A0A644XRV1"/>
<evidence type="ECO:0000256" key="3">
    <source>
        <dbReference type="ARBA" id="ARBA00022679"/>
    </source>
</evidence>
<dbReference type="EMBL" id="VSSQ01002993">
    <property type="protein sequence ID" value="MPM18488.1"/>
    <property type="molecule type" value="Genomic_DNA"/>
</dbReference>
<feature type="domain" description="MRM3-like substrate binding" evidence="5">
    <location>
        <begin position="32"/>
        <end position="112"/>
    </location>
</feature>
<protein>
    <submittedName>
        <fullName evidence="6">23S rRNA (Guanosine-2'-O-)-methyltransferase RlmB</fullName>
        <ecNumber evidence="6">2.1.1.185</ecNumber>
    </submittedName>
</protein>
<dbReference type="PANTHER" id="PTHR43191">
    <property type="entry name" value="RRNA METHYLTRANSFERASE 3"/>
    <property type="match status" value="1"/>
</dbReference>
<dbReference type="InterPro" id="IPR053888">
    <property type="entry name" value="MRM3-like_sub_bind"/>
</dbReference>
<name>A0A644XRV1_9ZZZZ</name>
<dbReference type="SUPFAM" id="SSF75217">
    <property type="entry name" value="alpha/beta knot"/>
    <property type="match status" value="1"/>
</dbReference>
<dbReference type="Pfam" id="PF22435">
    <property type="entry name" value="MRM3-like_sub_bind"/>
    <property type="match status" value="1"/>
</dbReference>
<dbReference type="CDD" id="cd18109">
    <property type="entry name" value="SpoU-like_RNA-MTase"/>
    <property type="match status" value="1"/>
</dbReference>
<dbReference type="InterPro" id="IPR029064">
    <property type="entry name" value="Ribosomal_eL30-like_sf"/>
</dbReference>
<evidence type="ECO:0000259" key="4">
    <source>
        <dbReference type="Pfam" id="PF00588"/>
    </source>
</evidence>
<dbReference type="GO" id="GO:0003723">
    <property type="term" value="F:RNA binding"/>
    <property type="evidence" value="ECO:0007669"/>
    <property type="project" value="InterPro"/>
</dbReference>
<comment type="similarity">
    <text evidence="1">Belongs to the class IV-like SAM-binding methyltransferase superfamily. RNA methyltransferase TrmH family.</text>
</comment>
<dbReference type="Gene3D" id="3.40.1280.10">
    <property type="match status" value="1"/>
</dbReference>
<dbReference type="PANTHER" id="PTHR43191:SF2">
    <property type="entry name" value="RRNA METHYLTRANSFERASE 3, MITOCHONDRIAL"/>
    <property type="match status" value="1"/>
</dbReference>
<reference evidence="6" key="1">
    <citation type="submission" date="2019-08" db="EMBL/GenBank/DDBJ databases">
        <authorList>
            <person name="Kucharzyk K."/>
            <person name="Murdoch R.W."/>
            <person name="Higgins S."/>
            <person name="Loffler F."/>
        </authorList>
    </citation>
    <scope>NUCLEOTIDE SEQUENCE</scope>
</reference>
<sequence>MKIDIILWIFDSFNLLTTFATFNTTEMPLSKNRIKQIRSLSEKKYRSEHGTFVAEGKKLVLDLLGNCRCQFLAGLPDILQEIPRLSAEEMVEATPEELKKASHLKTPPQLIGIFYQPKNALEEIEFVGKLHLVLDGIQDPGNMGTIVRLSDWFGIQHVFCSPDTADIFNPKTVQATMGAIARVNVHYVDLKDLLTRNNSLPVFGTLLEGENIYKAELPKNGFIVMGNEGKGISPDIQKLITHKLFIPNYPTNSQTSVSLNVAVAAAIVCSEFRRRV</sequence>
<dbReference type="GO" id="GO:0032259">
    <property type="term" value="P:methylation"/>
    <property type="evidence" value="ECO:0007669"/>
    <property type="project" value="UniProtKB-KW"/>
</dbReference>
<dbReference type="GO" id="GO:0008173">
    <property type="term" value="F:RNA methyltransferase activity"/>
    <property type="evidence" value="ECO:0007669"/>
    <property type="project" value="InterPro"/>
</dbReference>
<keyword evidence="3 6" id="KW-0808">Transferase</keyword>
<dbReference type="SUPFAM" id="SSF55315">
    <property type="entry name" value="L30e-like"/>
    <property type="match status" value="1"/>
</dbReference>
<dbReference type="Gene3D" id="3.30.1330.30">
    <property type="match status" value="1"/>
</dbReference>
<dbReference type="InterPro" id="IPR001537">
    <property type="entry name" value="SpoU_MeTrfase"/>
</dbReference>
<evidence type="ECO:0000256" key="1">
    <source>
        <dbReference type="ARBA" id="ARBA00007228"/>
    </source>
</evidence>
<comment type="caution">
    <text evidence="6">The sequence shown here is derived from an EMBL/GenBank/DDBJ whole genome shotgun (WGS) entry which is preliminary data.</text>
</comment>
<dbReference type="GO" id="GO:0006396">
    <property type="term" value="P:RNA processing"/>
    <property type="evidence" value="ECO:0007669"/>
    <property type="project" value="InterPro"/>
</dbReference>
<evidence type="ECO:0000259" key="5">
    <source>
        <dbReference type="Pfam" id="PF22435"/>
    </source>
</evidence>
<evidence type="ECO:0000313" key="6">
    <source>
        <dbReference type="EMBL" id="MPM18488.1"/>
    </source>
</evidence>
<feature type="domain" description="tRNA/rRNA methyltransferase SpoU type" evidence="4">
    <location>
        <begin position="130"/>
        <end position="269"/>
    </location>
</feature>
<keyword evidence="2 6" id="KW-0489">Methyltransferase</keyword>
<dbReference type="EC" id="2.1.1.185" evidence="6"/>
<dbReference type="InterPro" id="IPR029028">
    <property type="entry name" value="Alpha/beta_knot_MTases"/>
</dbReference>
<dbReference type="InterPro" id="IPR029026">
    <property type="entry name" value="tRNA_m1G_MTases_N"/>
</dbReference>
<proteinExistence type="inferred from homology"/>
<accession>A0A644XRV1</accession>
<dbReference type="Pfam" id="PF00588">
    <property type="entry name" value="SpoU_methylase"/>
    <property type="match status" value="1"/>
</dbReference>
<gene>
    <name evidence="6" type="primary">rlmB_20</name>
    <name evidence="6" type="ORF">SDC9_64899</name>
</gene>
<organism evidence="6">
    <name type="scientific">bioreactor metagenome</name>
    <dbReference type="NCBI Taxonomy" id="1076179"/>
    <lineage>
        <taxon>unclassified sequences</taxon>
        <taxon>metagenomes</taxon>
        <taxon>ecological metagenomes</taxon>
    </lineage>
</organism>
<dbReference type="InterPro" id="IPR051259">
    <property type="entry name" value="rRNA_Methyltransferase"/>
</dbReference>